<accession>A0AAE1NT52</accession>
<proteinExistence type="predicted"/>
<reference evidence="2" key="1">
    <citation type="submission" date="2023-11" db="EMBL/GenBank/DDBJ databases">
        <title>Genome assemblies of two species of porcelain crab, Petrolisthes cinctipes and Petrolisthes manimaculis (Anomura: Porcellanidae).</title>
        <authorList>
            <person name="Angst P."/>
        </authorList>
    </citation>
    <scope>NUCLEOTIDE SEQUENCE</scope>
    <source>
        <strain evidence="2">PB745_02</strain>
        <tissue evidence="2">Gill</tissue>
    </source>
</reference>
<evidence type="ECO:0000313" key="3">
    <source>
        <dbReference type="Proteomes" id="UP001292094"/>
    </source>
</evidence>
<evidence type="ECO:0000256" key="1">
    <source>
        <dbReference type="SAM" id="MobiDB-lite"/>
    </source>
</evidence>
<organism evidence="2 3">
    <name type="scientific">Petrolisthes manimaculis</name>
    <dbReference type="NCBI Taxonomy" id="1843537"/>
    <lineage>
        <taxon>Eukaryota</taxon>
        <taxon>Metazoa</taxon>
        <taxon>Ecdysozoa</taxon>
        <taxon>Arthropoda</taxon>
        <taxon>Crustacea</taxon>
        <taxon>Multicrustacea</taxon>
        <taxon>Malacostraca</taxon>
        <taxon>Eumalacostraca</taxon>
        <taxon>Eucarida</taxon>
        <taxon>Decapoda</taxon>
        <taxon>Pleocyemata</taxon>
        <taxon>Anomura</taxon>
        <taxon>Galatheoidea</taxon>
        <taxon>Porcellanidae</taxon>
        <taxon>Petrolisthes</taxon>
    </lineage>
</organism>
<dbReference type="EMBL" id="JAWZYT010004252">
    <property type="protein sequence ID" value="KAK4294601.1"/>
    <property type="molecule type" value="Genomic_DNA"/>
</dbReference>
<comment type="caution">
    <text evidence="2">The sequence shown here is derived from an EMBL/GenBank/DDBJ whole genome shotgun (WGS) entry which is preliminary data.</text>
</comment>
<name>A0AAE1NT52_9EUCA</name>
<protein>
    <submittedName>
        <fullName evidence="2">Uncharacterized protein</fullName>
    </submittedName>
</protein>
<feature type="region of interest" description="Disordered" evidence="1">
    <location>
        <begin position="46"/>
        <end position="69"/>
    </location>
</feature>
<dbReference type="AlphaFoldDB" id="A0AAE1NT52"/>
<keyword evidence="3" id="KW-1185">Reference proteome</keyword>
<dbReference type="Proteomes" id="UP001292094">
    <property type="component" value="Unassembled WGS sequence"/>
</dbReference>
<gene>
    <name evidence="2" type="ORF">Pmani_032782</name>
</gene>
<evidence type="ECO:0000313" key="2">
    <source>
        <dbReference type="EMBL" id="KAK4294601.1"/>
    </source>
</evidence>
<sequence>MGLTQRSKYASSLSQRVAEEAAAASEVPGWCVAPPPLARTAVLPSESHARYQRKSPPATHLVRPSGGKSGAGRAIKFLQGYFCVGLAYTLPSFICGTSYAW</sequence>